<feature type="transmembrane region" description="Helical" evidence="1">
    <location>
        <begin position="69"/>
        <end position="94"/>
    </location>
</feature>
<accession>A0A8D8QKW6</accession>
<protein>
    <submittedName>
        <fullName evidence="2">Uncharacterized protein</fullName>
    </submittedName>
</protein>
<feature type="transmembrane region" description="Helical" evidence="1">
    <location>
        <begin position="37"/>
        <end position="57"/>
    </location>
</feature>
<name>A0A8D8QKW6_9HEMI</name>
<evidence type="ECO:0000313" key="2">
    <source>
        <dbReference type="EMBL" id="CAG6633849.1"/>
    </source>
</evidence>
<dbReference type="EMBL" id="HBUF01084155">
    <property type="protein sequence ID" value="CAG6633849.1"/>
    <property type="molecule type" value="Transcribed_RNA"/>
</dbReference>
<keyword evidence="1" id="KW-0812">Transmembrane</keyword>
<feature type="transmembrane region" description="Helical" evidence="1">
    <location>
        <begin position="106"/>
        <end position="129"/>
    </location>
</feature>
<evidence type="ECO:0000256" key="1">
    <source>
        <dbReference type="SAM" id="Phobius"/>
    </source>
</evidence>
<feature type="transmembrane region" description="Helical" evidence="1">
    <location>
        <begin position="12"/>
        <end position="31"/>
    </location>
</feature>
<proteinExistence type="predicted"/>
<keyword evidence="1" id="KW-0472">Membrane</keyword>
<sequence length="177" mass="20345">METWQHRETFYQYIIYCYLHFFFIQGMVHLLLFMCFFFSHLLSSLLSFAPIISSFSFSFTSSSTPMHSFLLLSTAFPVSVSLQSYLSLLLYVSITPSLSSPFFSPFPFLLLFLYTLSHTSFLTVVPTLLCMFSFSQLKMCLQILYKTKCCFCATTKKGNIMKMQCGNCGYILLCGVN</sequence>
<keyword evidence="1" id="KW-1133">Transmembrane helix</keyword>
<organism evidence="2">
    <name type="scientific">Cacopsylla melanoneura</name>
    <dbReference type="NCBI Taxonomy" id="428564"/>
    <lineage>
        <taxon>Eukaryota</taxon>
        <taxon>Metazoa</taxon>
        <taxon>Ecdysozoa</taxon>
        <taxon>Arthropoda</taxon>
        <taxon>Hexapoda</taxon>
        <taxon>Insecta</taxon>
        <taxon>Pterygota</taxon>
        <taxon>Neoptera</taxon>
        <taxon>Paraneoptera</taxon>
        <taxon>Hemiptera</taxon>
        <taxon>Sternorrhyncha</taxon>
        <taxon>Psylloidea</taxon>
        <taxon>Psyllidae</taxon>
        <taxon>Psyllinae</taxon>
        <taxon>Cacopsylla</taxon>
    </lineage>
</organism>
<dbReference type="AlphaFoldDB" id="A0A8D8QKW6"/>
<reference evidence="2" key="1">
    <citation type="submission" date="2021-05" db="EMBL/GenBank/DDBJ databases">
        <authorList>
            <person name="Alioto T."/>
            <person name="Alioto T."/>
            <person name="Gomez Garrido J."/>
        </authorList>
    </citation>
    <scope>NUCLEOTIDE SEQUENCE</scope>
</reference>